<dbReference type="STRING" id="3880.G7IED7"/>
<dbReference type="EMBL" id="PSQE01000001">
    <property type="protein sequence ID" value="RHN80192.1"/>
    <property type="molecule type" value="Genomic_DNA"/>
</dbReference>
<organism evidence="2 5">
    <name type="scientific">Medicago truncatula</name>
    <name type="common">Barrel medic</name>
    <name type="synonym">Medicago tribuloides</name>
    <dbReference type="NCBI Taxonomy" id="3880"/>
    <lineage>
        <taxon>Eukaryota</taxon>
        <taxon>Viridiplantae</taxon>
        <taxon>Streptophyta</taxon>
        <taxon>Embryophyta</taxon>
        <taxon>Tracheophyta</taxon>
        <taxon>Spermatophyta</taxon>
        <taxon>Magnoliopsida</taxon>
        <taxon>eudicotyledons</taxon>
        <taxon>Gunneridae</taxon>
        <taxon>Pentapetalae</taxon>
        <taxon>rosids</taxon>
        <taxon>fabids</taxon>
        <taxon>Fabales</taxon>
        <taxon>Fabaceae</taxon>
        <taxon>Papilionoideae</taxon>
        <taxon>50 kb inversion clade</taxon>
        <taxon>NPAAA clade</taxon>
        <taxon>Hologalegina</taxon>
        <taxon>IRL clade</taxon>
        <taxon>Trifolieae</taxon>
        <taxon>Medicago</taxon>
    </lineage>
</organism>
<dbReference type="EMBL" id="CM001217">
    <property type="protein sequence ID" value="AES60906.1"/>
    <property type="molecule type" value="Genomic_DNA"/>
</dbReference>
<dbReference type="PaxDb" id="3880-AES60906"/>
<dbReference type="Proteomes" id="UP000002051">
    <property type="component" value="Unassembled WGS sequence"/>
</dbReference>
<dbReference type="eggNOG" id="ENOG502S0SS">
    <property type="taxonomic scope" value="Eukaryota"/>
</dbReference>
<reference evidence="3" key="4">
    <citation type="journal article" date="2018" name="Nat. Plants">
        <title>Whole-genome landscape of Medicago truncatula symbiotic genes.</title>
        <authorList>
            <person name="Pecrix Y."/>
            <person name="Gamas P."/>
            <person name="Carrere S."/>
        </authorList>
    </citation>
    <scope>NUCLEOTIDE SEQUENCE</scope>
    <source>
        <tissue evidence="3">Leaves</tissue>
    </source>
</reference>
<gene>
    <name evidence="4" type="primary">11429565</name>
    <name evidence="2" type="ordered locus">MTR_1g072310</name>
    <name evidence="3" type="ORF">MtrunA17_Chr1g0185611</name>
</gene>
<name>G7IED7_MEDTR</name>
<dbReference type="Gramene" id="rna4090">
    <property type="protein sequence ID" value="RHN80192.1"/>
    <property type="gene ID" value="gene4090"/>
</dbReference>
<dbReference type="OMA" id="CEVGFEE"/>
<dbReference type="EnsemblPlants" id="AES60906">
    <property type="protein sequence ID" value="AES60906"/>
    <property type="gene ID" value="MTR_1g072310"/>
</dbReference>
<evidence type="ECO:0000313" key="4">
    <source>
        <dbReference type="EnsemblPlants" id="AES60906"/>
    </source>
</evidence>
<sequence>MATATIVHDDCEVGFEEGMLWLPSYVLDEVCMKNQHQKVLTQQKLHHKSFGESQSQYSKSMSGSLYQKPKLTNRGIGNGMRAIFLESSHGSCGTGVFLPQRADTKFQPRKKPACAPVLLPARVVQALNINVHALGVQISPQQVQKYKPRRGEGHTSKSTEKKNDQKDGSKQCSFISQKQCSQRIFLPKEWTY</sequence>
<reference evidence="4" key="3">
    <citation type="submission" date="2015-04" db="UniProtKB">
        <authorList>
            <consortium name="EnsemblPlants"/>
        </authorList>
    </citation>
    <scope>IDENTIFICATION</scope>
    <source>
        <strain evidence="4">cv. Jemalong A17</strain>
    </source>
</reference>
<dbReference type="OrthoDB" id="1931548at2759"/>
<proteinExistence type="predicted"/>
<dbReference type="KEGG" id="mtr:11429565"/>
<evidence type="ECO:0000313" key="3">
    <source>
        <dbReference type="EMBL" id="RHN80192.1"/>
    </source>
</evidence>
<evidence type="ECO:0000313" key="5">
    <source>
        <dbReference type="Proteomes" id="UP000002051"/>
    </source>
</evidence>
<evidence type="ECO:0000256" key="1">
    <source>
        <dbReference type="SAM" id="MobiDB-lite"/>
    </source>
</evidence>
<feature type="region of interest" description="Disordered" evidence="1">
    <location>
        <begin position="141"/>
        <end position="171"/>
    </location>
</feature>
<feature type="compositionally biased region" description="Basic and acidic residues" evidence="1">
    <location>
        <begin position="149"/>
        <end position="169"/>
    </location>
</feature>
<accession>G7IED7</accession>
<keyword evidence="5" id="KW-1185">Reference proteome</keyword>
<dbReference type="AlphaFoldDB" id="G7IED7"/>
<protein>
    <submittedName>
        <fullName evidence="2 4">Uncharacterized protein</fullName>
    </submittedName>
</protein>
<dbReference type="HOGENOM" id="CLU_134089_0_0_1"/>
<reference evidence="2 5" key="1">
    <citation type="journal article" date="2011" name="Nature">
        <title>The Medicago genome provides insight into the evolution of rhizobial symbioses.</title>
        <authorList>
            <person name="Young N.D."/>
            <person name="Debelle F."/>
            <person name="Oldroyd G.E."/>
            <person name="Geurts R."/>
            <person name="Cannon S.B."/>
            <person name="Udvardi M.K."/>
            <person name="Benedito V.A."/>
            <person name="Mayer K.F."/>
            <person name="Gouzy J."/>
            <person name="Schoof H."/>
            <person name="Van de Peer Y."/>
            <person name="Proost S."/>
            <person name="Cook D.R."/>
            <person name="Meyers B.C."/>
            <person name="Spannagl M."/>
            <person name="Cheung F."/>
            <person name="De Mita S."/>
            <person name="Krishnakumar V."/>
            <person name="Gundlach H."/>
            <person name="Zhou S."/>
            <person name="Mudge J."/>
            <person name="Bharti A.K."/>
            <person name="Murray J.D."/>
            <person name="Naoumkina M.A."/>
            <person name="Rosen B."/>
            <person name="Silverstein K.A."/>
            <person name="Tang H."/>
            <person name="Rombauts S."/>
            <person name="Zhao P.X."/>
            <person name="Zhou P."/>
            <person name="Barbe V."/>
            <person name="Bardou P."/>
            <person name="Bechner M."/>
            <person name="Bellec A."/>
            <person name="Berger A."/>
            <person name="Berges H."/>
            <person name="Bidwell S."/>
            <person name="Bisseling T."/>
            <person name="Choisne N."/>
            <person name="Couloux A."/>
            <person name="Denny R."/>
            <person name="Deshpande S."/>
            <person name="Dai X."/>
            <person name="Doyle J.J."/>
            <person name="Dudez A.M."/>
            <person name="Farmer A.D."/>
            <person name="Fouteau S."/>
            <person name="Franken C."/>
            <person name="Gibelin C."/>
            <person name="Gish J."/>
            <person name="Goldstein S."/>
            <person name="Gonzalez A.J."/>
            <person name="Green P.J."/>
            <person name="Hallab A."/>
            <person name="Hartog M."/>
            <person name="Hua A."/>
            <person name="Humphray S.J."/>
            <person name="Jeong D.H."/>
            <person name="Jing Y."/>
            <person name="Jocker A."/>
            <person name="Kenton S.M."/>
            <person name="Kim D.J."/>
            <person name="Klee K."/>
            <person name="Lai H."/>
            <person name="Lang C."/>
            <person name="Lin S."/>
            <person name="Macmil S.L."/>
            <person name="Magdelenat G."/>
            <person name="Matthews L."/>
            <person name="McCorrison J."/>
            <person name="Monaghan E.L."/>
            <person name="Mun J.H."/>
            <person name="Najar F.Z."/>
            <person name="Nicholson C."/>
            <person name="Noirot C."/>
            <person name="O'Bleness M."/>
            <person name="Paule C.R."/>
            <person name="Poulain J."/>
            <person name="Prion F."/>
            <person name="Qin B."/>
            <person name="Qu C."/>
            <person name="Retzel E.F."/>
            <person name="Riddle C."/>
            <person name="Sallet E."/>
            <person name="Samain S."/>
            <person name="Samson N."/>
            <person name="Sanders I."/>
            <person name="Saurat O."/>
            <person name="Scarpelli C."/>
            <person name="Schiex T."/>
            <person name="Segurens B."/>
            <person name="Severin A.J."/>
            <person name="Sherrier D.J."/>
            <person name="Shi R."/>
            <person name="Sims S."/>
            <person name="Singer S.R."/>
            <person name="Sinharoy S."/>
            <person name="Sterck L."/>
            <person name="Viollet A."/>
            <person name="Wang B.B."/>
            <person name="Wang K."/>
            <person name="Wang M."/>
            <person name="Wang X."/>
            <person name="Warfsmann J."/>
            <person name="Weissenbach J."/>
            <person name="White D.D."/>
            <person name="White J.D."/>
            <person name="Wiley G.B."/>
            <person name="Wincker P."/>
            <person name="Xing Y."/>
            <person name="Yang L."/>
            <person name="Yao Z."/>
            <person name="Ying F."/>
            <person name="Zhai J."/>
            <person name="Zhou L."/>
            <person name="Zuber A."/>
            <person name="Denarie J."/>
            <person name="Dixon R.A."/>
            <person name="May G.D."/>
            <person name="Schwartz D.C."/>
            <person name="Rogers J."/>
            <person name="Quetier F."/>
            <person name="Town C.D."/>
            <person name="Roe B.A."/>
        </authorList>
    </citation>
    <scope>NUCLEOTIDE SEQUENCE [LARGE SCALE GENOMIC DNA]</scope>
    <source>
        <strain evidence="2">A17</strain>
        <strain evidence="4 5">cv. Jemalong A17</strain>
    </source>
</reference>
<dbReference type="Proteomes" id="UP000265566">
    <property type="component" value="Chromosome 1"/>
</dbReference>
<dbReference type="PANTHER" id="PTHR33356">
    <property type="entry name" value="TIP41-LIKE PROTEIN"/>
    <property type="match status" value="1"/>
</dbReference>
<reference evidence="2 5" key="2">
    <citation type="journal article" date="2014" name="BMC Genomics">
        <title>An improved genome release (version Mt4.0) for the model legume Medicago truncatula.</title>
        <authorList>
            <person name="Tang H."/>
            <person name="Krishnakumar V."/>
            <person name="Bidwell S."/>
            <person name="Rosen B."/>
            <person name="Chan A."/>
            <person name="Zhou S."/>
            <person name="Gentzbittel L."/>
            <person name="Childs K.L."/>
            <person name="Yandell M."/>
            <person name="Gundlach H."/>
            <person name="Mayer K.F."/>
            <person name="Schwartz D.C."/>
            <person name="Town C.D."/>
        </authorList>
    </citation>
    <scope>GENOME REANNOTATION</scope>
    <source>
        <strain evidence="4 5">cv. Jemalong A17</strain>
    </source>
</reference>
<dbReference type="PANTHER" id="PTHR33356:SF13">
    <property type="entry name" value="DUF4005 DOMAIN-CONTAINING PROTEIN"/>
    <property type="match status" value="1"/>
</dbReference>
<evidence type="ECO:0000313" key="2">
    <source>
        <dbReference type="EMBL" id="AES60906.1"/>
    </source>
</evidence>